<organism evidence="2">
    <name type="scientific">Rhizophora mucronata</name>
    <name type="common">Asiatic mangrove</name>
    <dbReference type="NCBI Taxonomy" id="61149"/>
    <lineage>
        <taxon>Eukaryota</taxon>
        <taxon>Viridiplantae</taxon>
        <taxon>Streptophyta</taxon>
        <taxon>Embryophyta</taxon>
        <taxon>Tracheophyta</taxon>
        <taxon>Spermatophyta</taxon>
        <taxon>Magnoliopsida</taxon>
        <taxon>eudicotyledons</taxon>
        <taxon>Gunneridae</taxon>
        <taxon>Pentapetalae</taxon>
        <taxon>rosids</taxon>
        <taxon>fabids</taxon>
        <taxon>Malpighiales</taxon>
        <taxon>Rhizophoraceae</taxon>
        <taxon>Rhizophora</taxon>
    </lineage>
</organism>
<proteinExistence type="predicted"/>
<reference evidence="2" key="1">
    <citation type="submission" date="2018-02" db="EMBL/GenBank/DDBJ databases">
        <title>Rhizophora mucronata_Transcriptome.</title>
        <authorList>
            <person name="Meera S.P."/>
            <person name="Sreeshan A."/>
            <person name="Augustine A."/>
        </authorList>
    </citation>
    <scope>NUCLEOTIDE SEQUENCE</scope>
    <source>
        <tissue evidence="2">Leaf</tissue>
    </source>
</reference>
<dbReference type="EMBL" id="GGEC01057733">
    <property type="protein sequence ID" value="MBX38217.1"/>
    <property type="molecule type" value="Transcribed_RNA"/>
</dbReference>
<dbReference type="AlphaFoldDB" id="A0A2P2N6T7"/>
<sequence>MVPYTSKANPPKGTENKPPRKDDIKLPRKNINNLHQS</sequence>
<name>A0A2P2N6T7_RHIMU</name>
<accession>A0A2P2N6T7</accession>
<feature type="region of interest" description="Disordered" evidence="1">
    <location>
        <begin position="1"/>
        <end position="37"/>
    </location>
</feature>
<evidence type="ECO:0000313" key="2">
    <source>
        <dbReference type="EMBL" id="MBX38217.1"/>
    </source>
</evidence>
<feature type="compositionally biased region" description="Basic and acidic residues" evidence="1">
    <location>
        <begin position="14"/>
        <end position="26"/>
    </location>
</feature>
<evidence type="ECO:0000256" key="1">
    <source>
        <dbReference type="SAM" id="MobiDB-lite"/>
    </source>
</evidence>
<protein>
    <submittedName>
        <fullName evidence="2">Uncharacterized protein</fullName>
    </submittedName>
</protein>